<evidence type="ECO:0000256" key="1">
    <source>
        <dbReference type="SAM" id="Phobius"/>
    </source>
</evidence>
<name>A0AAN6YLT8_9PEZI</name>
<accession>A0AAN6YLT8</accession>
<dbReference type="PANTHER" id="PTHR34414:SF1">
    <property type="entry name" value="SUBTILISIN-LIKE SERINE PROTEASE"/>
    <property type="match status" value="1"/>
</dbReference>
<protein>
    <submittedName>
        <fullName evidence="2">Uncharacterized protein</fullName>
    </submittedName>
</protein>
<comment type="caution">
    <text evidence="2">The sequence shown here is derived from an EMBL/GenBank/DDBJ whole genome shotgun (WGS) entry which is preliminary data.</text>
</comment>
<keyword evidence="1" id="KW-0812">Transmembrane</keyword>
<feature type="transmembrane region" description="Helical" evidence="1">
    <location>
        <begin position="246"/>
        <end position="269"/>
    </location>
</feature>
<evidence type="ECO:0000313" key="2">
    <source>
        <dbReference type="EMBL" id="KAK4220381.1"/>
    </source>
</evidence>
<dbReference type="PANTHER" id="PTHR34414">
    <property type="entry name" value="HET DOMAIN-CONTAINING PROTEIN-RELATED"/>
    <property type="match status" value="1"/>
</dbReference>
<reference evidence="2" key="1">
    <citation type="journal article" date="2023" name="Mol. Phylogenet. Evol.">
        <title>Genome-scale phylogeny and comparative genomics of the fungal order Sordariales.</title>
        <authorList>
            <person name="Hensen N."/>
            <person name="Bonometti L."/>
            <person name="Westerberg I."/>
            <person name="Brannstrom I.O."/>
            <person name="Guillou S."/>
            <person name="Cros-Aarteil S."/>
            <person name="Calhoun S."/>
            <person name="Haridas S."/>
            <person name="Kuo A."/>
            <person name="Mondo S."/>
            <person name="Pangilinan J."/>
            <person name="Riley R."/>
            <person name="LaButti K."/>
            <person name="Andreopoulos B."/>
            <person name="Lipzen A."/>
            <person name="Chen C."/>
            <person name="Yan M."/>
            <person name="Daum C."/>
            <person name="Ng V."/>
            <person name="Clum A."/>
            <person name="Steindorff A."/>
            <person name="Ohm R.A."/>
            <person name="Martin F."/>
            <person name="Silar P."/>
            <person name="Natvig D.O."/>
            <person name="Lalanne C."/>
            <person name="Gautier V."/>
            <person name="Ament-Velasquez S.L."/>
            <person name="Kruys A."/>
            <person name="Hutchinson M.I."/>
            <person name="Powell A.J."/>
            <person name="Barry K."/>
            <person name="Miller A.N."/>
            <person name="Grigoriev I.V."/>
            <person name="Debuchy R."/>
            <person name="Gladieux P."/>
            <person name="Hiltunen Thoren M."/>
            <person name="Johannesson H."/>
        </authorList>
    </citation>
    <scope>NUCLEOTIDE SEQUENCE</scope>
    <source>
        <strain evidence="2">PSN293</strain>
    </source>
</reference>
<organism evidence="2 3">
    <name type="scientific">Rhypophila decipiens</name>
    <dbReference type="NCBI Taxonomy" id="261697"/>
    <lineage>
        <taxon>Eukaryota</taxon>
        <taxon>Fungi</taxon>
        <taxon>Dikarya</taxon>
        <taxon>Ascomycota</taxon>
        <taxon>Pezizomycotina</taxon>
        <taxon>Sordariomycetes</taxon>
        <taxon>Sordariomycetidae</taxon>
        <taxon>Sordariales</taxon>
        <taxon>Naviculisporaceae</taxon>
        <taxon>Rhypophila</taxon>
    </lineage>
</organism>
<proteinExistence type="predicted"/>
<dbReference type="EMBL" id="MU858045">
    <property type="protein sequence ID" value="KAK4220381.1"/>
    <property type="molecule type" value="Genomic_DNA"/>
</dbReference>
<dbReference type="InterPro" id="IPR046536">
    <property type="entry name" value="DUF6601"/>
</dbReference>
<keyword evidence="1" id="KW-1133">Transmembrane helix</keyword>
<sequence length="341" mass="38972">MAEPGTSTDIFDAAHQINTETLQTLQLRHNITDDTAGWDARLTSDLKHILFDYLYPWVWPFATKAGNHIDPLHRALIKNRIVIAAEDPKLHLIWHEDTIYIKPLPDYLLNFSIWQNYLRGRADMDMTFYQAAAGFLRSYSFLIQRESDFVIAHKSNLLPKYVSFLHFQRFIQRFRTLPDDAVSPRYHYGQLRLNRLNWLTHASKLATFVPRISTQPSPPIAPHHDHPPWIHPWYYHESRWEFRQHIANWVAPLAFIFASLSLILSAMQVGLASLDPGEAHVFVRTSKGFAIATIVAAAAPLVLAVVAVLVVLVAQFGFAVRAEVRRRRDNRVVGGRATGAA</sequence>
<dbReference type="Pfam" id="PF20246">
    <property type="entry name" value="DUF6601"/>
    <property type="match status" value="1"/>
</dbReference>
<reference evidence="2" key="2">
    <citation type="submission" date="2023-05" db="EMBL/GenBank/DDBJ databases">
        <authorList>
            <consortium name="Lawrence Berkeley National Laboratory"/>
            <person name="Steindorff A."/>
            <person name="Hensen N."/>
            <person name="Bonometti L."/>
            <person name="Westerberg I."/>
            <person name="Brannstrom I.O."/>
            <person name="Guillou S."/>
            <person name="Cros-Aarteil S."/>
            <person name="Calhoun S."/>
            <person name="Haridas S."/>
            <person name="Kuo A."/>
            <person name="Mondo S."/>
            <person name="Pangilinan J."/>
            <person name="Riley R."/>
            <person name="Labutti K."/>
            <person name="Andreopoulos B."/>
            <person name="Lipzen A."/>
            <person name="Chen C."/>
            <person name="Yanf M."/>
            <person name="Daum C."/>
            <person name="Ng V."/>
            <person name="Clum A."/>
            <person name="Ohm R."/>
            <person name="Martin F."/>
            <person name="Silar P."/>
            <person name="Natvig D."/>
            <person name="Lalanne C."/>
            <person name="Gautier V."/>
            <person name="Ament-Velasquez S.L."/>
            <person name="Kruys A."/>
            <person name="Hutchinson M.I."/>
            <person name="Powell A.J."/>
            <person name="Barry K."/>
            <person name="Miller A.N."/>
            <person name="Grigoriev I.V."/>
            <person name="Debuchy R."/>
            <person name="Gladieux P."/>
            <person name="Thoren M.H."/>
            <person name="Johannesson H."/>
        </authorList>
    </citation>
    <scope>NUCLEOTIDE SEQUENCE</scope>
    <source>
        <strain evidence="2">PSN293</strain>
    </source>
</reference>
<keyword evidence="3" id="KW-1185">Reference proteome</keyword>
<evidence type="ECO:0000313" key="3">
    <source>
        <dbReference type="Proteomes" id="UP001301769"/>
    </source>
</evidence>
<feature type="transmembrane region" description="Helical" evidence="1">
    <location>
        <begin position="289"/>
        <end position="318"/>
    </location>
</feature>
<dbReference type="AlphaFoldDB" id="A0AAN6YLT8"/>
<keyword evidence="1" id="KW-0472">Membrane</keyword>
<gene>
    <name evidence="2" type="ORF">QBC37DRAFT_477383</name>
</gene>
<dbReference type="Proteomes" id="UP001301769">
    <property type="component" value="Unassembled WGS sequence"/>
</dbReference>